<dbReference type="KEGG" id="sdyn:Mal52_43670"/>
<evidence type="ECO:0000313" key="1">
    <source>
        <dbReference type="EMBL" id="QDU45870.1"/>
    </source>
</evidence>
<dbReference type="AlphaFoldDB" id="A0A517ZTS9"/>
<dbReference type="SUPFAM" id="SSF53474">
    <property type="entry name" value="alpha/beta-Hydrolases"/>
    <property type="match status" value="1"/>
</dbReference>
<keyword evidence="2" id="KW-1185">Reference proteome</keyword>
<dbReference type="Proteomes" id="UP000319383">
    <property type="component" value="Chromosome"/>
</dbReference>
<name>A0A517ZTS9_9PLAN</name>
<protein>
    <submittedName>
        <fullName evidence="1">Alpha/beta hydrolase family protein</fullName>
    </submittedName>
</protein>
<sequence>MVGTATVGMLLNGVLDIDAAEKVGVNRVTPELLVVFIGGMDSDPTPAEIAGTARANQGNSGMFQLCNQLDDERLVCEYFNWNGTRAGKIQTSPPPMTASIVDRIHEHIRQFPRSRIVLVGNSWGGHTAWQVADEIARSDHPLAIKQVIFLDASSTGRAVDRHPKELPININNALHYYTHNVFCWGQWSENRLQAIDLGDPQLGYSKDGTPNYSSAFDFQAHVAAEWDPRIHTEIKTAVMRLLTTR</sequence>
<dbReference type="InterPro" id="IPR029058">
    <property type="entry name" value="AB_hydrolase_fold"/>
</dbReference>
<reference evidence="1 2" key="1">
    <citation type="submission" date="2019-02" db="EMBL/GenBank/DDBJ databases">
        <title>Deep-cultivation of Planctomycetes and their phenomic and genomic characterization uncovers novel biology.</title>
        <authorList>
            <person name="Wiegand S."/>
            <person name="Jogler M."/>
            <person name="Boedeker C."/>
            <person name="Pinto D."/>
            <person name="Vollmers J."/>
            <person name="Rivas-Marin E."/>
            <person name="Kohn T."/>
            <person name="Peeters S.H."/>
            <person name="Heuer A."/>
            <person name="Rast P."/>
            <person name="Oberbeckmann S."/>
            <person name="Bunk B."/>
            <person name="Jeske O."/>
            <person name="Meyerdierks A."/>
            <person name="Storesund J.E."/>
            <person name="Kallscheuer N."/>
            <person name="Luecker S."/>
            <person name="Lage O.M."/>
            <person name="Pohl T."/>
            <person name="Merkel B.J."/>
            <person name="Hornburger P."/>
            <person name="Mueller R.-W."/>
            <person name="Bruemmer F."/>
            <person name="Labrenz M."/>
            <person name="Spormann A.M."/>
            <person name="Op den Camp H."/>
            <person name="Overmann J."/>
            <person name="Amann R."/>
            <person name="Jetten M.S.M."/>
            <person name="Mascher T."/>
            <person name="Medema M.H."/>
            <person name="Devos D.P."/>
            <person name="Kaster A.-K."/>
            <person name="Ovreas L."/>
            <person name="Rohde M."/>
            <person name="Galperin M.Y."/>
            <person name="Jogler C."/>
        </authorList>
    </citation>
    <scope>NUCLEOTIDE SEQUENCE [LARGE SCALE GENOMIC DNA]</scope>
    <source>
        <strain evidence="1 2">Mal52</strain>
    </source>
</reference>
<evidence type="ECO:0000313" key="2">
    <source>
        <dbReference type="Proteomes" id="UP000319383"/>
    </source>
</evidence>
<dbReference type="Gene3D" id="3.40.50.1820">
    <property type="entry name" value="alpha/beta hydrolase"/>
    <property type="match status" value="1"/>
</dbReference>
<dbReference type="GO" id="GO:0016787">
    <property type="term" value="F:hydrolase activity"/>
    <property type="evidence" value="ECO:0007669"/>
    <property type="project" value="UniProtKB-KW"/>
</dbReference>
<organism evidence="1 2">
    <name type="scientific">Symmachiella dynata</name>
    <dbReference type="NCBI Taxonomy" id="2527995"/>
    <lineage>
        <taxon>Bacteria</taxon>
        <taxon>Pseudomonadati</taxon>
        <taxon>Planctomycetota</taxon>
        <taxon>Planctomycetia</taxon>
        <taxon>Planctomycetales</taxon>
        <taxon>Planctomycetaceae</taxon>
        <taxon>Symmachiella</taxon>
    </lineage>
</organism>
<dbReference type="EMBL" id="CP036276">
    <property type="protein sequence ID" value="QDU45870.1"/>
    <property type="molecule type" value="Genomic_DNA"/>
</dbReference>
<keyword evidence="1" id="KW-0378">Hydrolase</keyword>
<gene>
    <name evidence="1" type="ORF">Mal52_43670</name>
</gene>
<proteinExistence type="predicted"/>
<accession>A0A517ZTS9</accession>